<dbReference type="EMBL" id="GBRH01162109">
    <property type="protein sequence ID" value="JAE35787.1"/>
    <property type="molecule type" value="Transcribed_RNA"/>
</dbReference>
<reference evidence="1" key="1">
    <citation type="submission" date="2014-09" db="EMBL/GenBank/DDBJ databases">
        <authorList>
            <person name="Magalhaes I.L.F."/>
            <person name="Oliveira U."/>
            <person name="Santos F.R."/>
            <person name="Vidigal T.H.D.A."/>
            <person name="Brescovit A.D."/>
            <person name="Santos A.J."/>
        </authorList>
    </citation>
    <scope>NUCLEOTIDE SEQUENCE</scope>
    <source>
        <tissue evidence="1">Shoot tissue taken approximately 20 cm above the soil surface</tissue>
    </source>
</reference>
<organism evidence="1">
    <name type="scientific">Arundo donax</name>
    <name type="common">Giant reed</name>
    <name type="synonym">Donax arundinaceus</name>
    <dbReference type="NCBI Taxonomy" id="35708"/>
    <lineage>
        <taxon>Eukaryota</taxon>
        <taxon>Viridiplantae</taxon>
        <taxon>Streptophyta</taxon>
        <taxon>Embryophyta</taxon>
        <taxon>Tracheophyta</taxon>
        <taxon>Spermatophyta</taxon>
        <taxon>Magnoliopsida</taxon>
        <taxon>Liliopsida</taxon>
        <taxon>Poales</taxon>
        <taxon>Poaceae</taxon>
        <taxon>PACMAD clade</taxon>
        <taxon>Arundinoideae</taxon>
        <taxon>Arundineae</taxon>
        <taxon>Arundo</taxon>
    </lineage>
</organism>
<accession>A0A0A9HGB3</accession>
<dbReference type="AlphaFoldDB" id="A0A0A9HGB3"/>
<proteinExistence type="predicted"/>
<reference evidence="1" key="2">
    <citation type="journal article" date="2015" name="Data Brief">
        <title>Shoot transcriptome of the giant reed, Arundo donax.</title>
        <authorList>
            <person name="Barrero R.A."/>
            <person name="Guerrero F.D."/>
            <person name="Moolhuijzen P."/>
            <person name="Goolsby J.A."/>
            <person name="Tidwell J."/>
            <person name="Bellgard S.E."/>
            <person name="Bellgard M.I."/>
        </authorList>
    </citation>
    <scope>NUCLEOTIDE SEQUENCE</scope>
    <source>
        <tissue evidence="1">Shoot tissue taken approximately 20 cm above the soil surface</tissue>
    </source>
</reference>
<evidence type="ECO:0000313" key="1">
    <source>
        <dbReference type="EMBL" id="JAE35787.1"/>
    </source>
</evidence>
<sequence length="96" mass="11253">MPHAHLYYQIIMLGEASKLVNQVKSTDARCLYKISGSFRHCTVVRRTREICQTTNTACIYKSFQINNISFRMYVLLYKTISKICHVLTFSQRKTIQ</sequence>
<name>A0A0A9HGB3_ARUDO</name>
<protein>
    <submittedName>
        <fullName evidence="1">Uncharacterized protein</fullName>
    </submittedName>
</protein>